<protein>
    <recommendedName>
        <fullName evidence="4">PAS domain-containing protein</fullName>
    </recommendedName>
</protein>
<dbReference type="NCBIfam" id="TIGR00229">
    <property type="entry name" value="sensory_box"/>
    <property type="match status" value="2"/>
</dbReference>
<organism evidence="3">
    <name type="scientific">bioreactor metagenome</name>
    <dbReference type="NCBI Taxonomy" id="1076179"/>
    <lineage>
        <taxon>unclassified sequences</taxon>
        <taxon>metagenomes</taxon>
        <taxon>ecological metagenomes</taxon>
    </lineage>
</organism>
<evidence type="ECO:0000259" key="1">
    <source>
        <dbReference type="PROSITE" id="PS50112"/>
    </source>
</evidence>
<dbReference type="InterPro" id="IPR035965">
    <property type="entry name" value="PAS-like_dom_sf"/>
</dbReference>
<evidence type="ECO:0000259" key="2">
    <source>
        <dbReference type="PROSITE" id="PS50113"/>
    </source>
</evidence>
<dbReference type="InterPro" id="IPR001610">
    <property type="entry name" value="PAC"/>
</dbReference>
<dbReference type="InterPro" id="IPR000014">
    <property type="entry name" value="PAS"/>
</dbReference>
<dbReference type="SMART" id="SM00086">
    <property type="entry name" value="PAC"/>
    <property type="match status" value="1"/>
</dbReference>
<evidence type="ECO:0008006" key="4">
    <source>
        <dbReference type="Google" id="ProtNLM"/>
    </source>
</evidence>
<dbReference type="CDD" id="cd00130">
    <property type="entry name" value="PAS"/>
    <property type="match status" value="2"/>
</dbReference>
<dbReference type="InterPro" id="IPR000700">
    <property type="entry name" value="PAS-assoc_C"/>
</dbReference>
<dbReference type="EMBL" id="VSSQ01010790">
    <property type="protein sequence ID" value="MPM45226.1"/>
    <property type="molecule type" value="Genomic_DNA"/>
</dbReference>
<dbReference type="Gene3D" id="3.30.450.20">
    <property type="entry name" value="PAS domain"/>
    <property type="match status" value="2"/>
</dbReference>
<dbReference type="SUPFAM" id="SSF55785">
    <property type="entry name" value="PYP-like sensor domain (PAS domain)"/>
    <property type="match status" value="2"/>
</dbReference>
<accession>A0A644ZWZ2</accession>
<comment type="caution">
    <text evidence="3">The sequence shown here is derived from an EMBL/GenBank/DDBJ whole genome shotgun (WGS) entry which is preliminary data.</text>
</comment>
<feature type="domain" description="PAS" evidence="1">
    <location>
        <begin position="1"/>
        <end position="44"/>
    </location>
</feature>
<proteinExistence type="predicted"/>
<dbReference type="AlphaFoldDB" id="A0A644ZWZ2"/>
<evidence type="ECO:0000313" key="3">
    <source>
        <dbReference type="EMBL" id="MPM45226.1"/>
    </source>
</evidence>
<sequence length="288" mass="32098">MSEKLTGWTIAEAFGRPLTEIFHIINAQTRQLASNPVDRAIREGVVVGLANHTTLIARDGTEYQIADSCAPIRDQRGKVIGAVLIFRDVTEEYRSSEQLRQSEERYRLLTEHAISAIAVQDLVFDDLGAPVDFVFLDVNPAFERHVGLRKNDLIGRSAGAMIPGIDKMPVAAIYGKVALTGESVSFEQYWPAKDRYFMINAYKLGPGRTAAVFDDITELKVSENHHRLSKRVLEILNGAEDFQTSIQRILQAIKEVICCDAIGMRLEKDGDYPYFAEEGFSADFLGAV</sequence>
<dbReference type="PROSITE" id="PS50112">
    <property type="entry name" value="PAS"/>
    <property type="match status" value="1"/>
</dbReference>
<gene>
    <name evidence="3" type="ORF">SDC9_91912</name>
</gene>
<dbReference type="Pfam" id="PF08448">
    <property type="entry name" value="PAS_4"/>
    <property type="match status" value="2"/>
</dbReference>
<dbReference type="PROSITE" id="PS50113">
    <property type="entry name" value="PAC"/>
    <property type="match status" value="1"/>
</dbReference>
<feature type="domain" description="PAC" evidence="2">
    <location>
        <begin position="49"/>
        <end position="101"/>
    </location>
</feature>
<reference evidence="3" key="1">
    <citation type="submission" date="2019-08" db="EMBL/GenBank/DDBJ databases">
        <authorList>
            <person name="Kucharzyk K."/>
            <person name="Murdoch R.W."/>
            <person name="Higgins S."/>
            <person name="Loffler F."/>
        </authorList>
    </citation>
    <scope>NUCLEOTIDE SEQUENCE</scope>
</reference>
<name>A0A644ZWZ2_9ZZZZ</name>
<dbReference type="InterPro" id="IPR013656">
    <property type="entry name" value="PAS_4"/>
</dbReference>